<dbReference type="Gene3D" id="1.10.10.10">
    <property type="entry name" value="Winged helix-like DNA-binding domain superfamily/Winged helix DNA-binding domain"/>
    <property type="match status" value="1"/>
</dbReference>
<dbReference type="AlphaFoldDB" id="A0A084JD00"/>
<protein>
    <recommendedName>
        <fullName evidence="4">HTH gntR-type domain-containing protein</fullName>
    </recommendedName>
</protein>
<dbReference type="CDD" id="cd07377">
    <property type="entry name" value="WHTH_GntR"/>
    <property type="match status" value="1"/>
</dbReference>
<dbReference type="InterPro" id="IPR000524">
    <property type="entry name" value="Tscrpt_reg_HTH_GntR"/>
</dbReference>
<proteinExistence type="predicted"/>
<dbReference type="Pfam" id="PF07702">
    <property type="entry name" value="UTRA"/>
    <property type="match status" value="1"/>
</dbReference>
<dbReference type="eggNOG" id="COG2188">
    <property type="taxonomic scope" value="Bacteria"/>
</dbReference>
<evidence type="ECO:0000256" key="3">
    <source>
        <dbReference type="ARBA" id="ARBA00023163"/>
    </source>
</evidence>
<reference evidence="5 6" key="1">
    <citation type="submission" date="2014-07" db="EMBL/GenBank/DDBJ databases">
        <title>Draft genome of Clostridium sulfidigenes 113A isolated from sediments associated with methane hydrate from Krishna Godavari basin.</title>
        <authorList>
            <person name="Honkalas V.S."/>
            <person name="Dabir A.P."/>
            <person name="Arora P."/>
            <person name="Dhakephalkar P.K."/>
        </authorList>
    </citation>
    <scope>NUCLEOTIDE SEQUENCE [LARGE SCALE GENOMIC DNA]</scope>
    <source>
        <strain evidence="5 6">113A</strain>
    </source>
</reference>
<keyword evidence="1" id="KW-0805">Transcription regulation</keyword>
<keyword evidence="2" id="KW-0238">DNA-binding</keyword>
<dbReference type="SMART" id="SM00345">
    <property type="entry name" value="HTH_GNTR"/>
    <property type="match status" value="1"/>
</dbReference>
<dbReference type="InterPro" id="IPR036388">
    <property type="entry name" value="WH-like_DNA-bd_sf"/>
</dbReference>
<evidence type="ECO:0000313" key="5">
    <source>
        <dbReference type="EMBL" id="KEZ86834.1"/>
    </source>
</evidence>
<name>A0A084JD00_9CLOT</name>
<dbReference type="Gene3D" id="3.40.1410.10">
    <property type="entry name" value="Chorismate lyase-like"/>
    <property type="match status" value="1"/>
</dbReference>
<dbReference type="GO" id="GO:0045892">
    <property type="term" value="P:negative regulation of DNA-templated transcription"/>
    <property type="evidence" value="ECO:0007669"/>
    <property type="project" value="TreeGrafter"/>
</dbReference>
<feature type="domain" description="HTH gntR-type" evidence="4">
    <location>
        <begin position="8"/>
        <end position="76"/>
    </location>
</feature>
<dbReference type="InterPro" id="IPR050679">
    <property type="entry name" value="Bact_HTH_transcr_reg"/>
</dbReference>
<accession>A0A084JD00</accession>
<dbReference type="GO" id="GO:0003677">
    <property type="term" value="F:DNA binding"/>
    <property type="evidence" value="ECO:0007669"/>
    <property type="project" value="UniProtKB-KW"/>
</dbReference>
<dbReference type="PANTHER" id="PTHR44846">
    <property type="entry name" value="MANNOSYL-D-GLYCERATE TRANSPORT/METABOLISM SYSTEM REPRESSOR MNGR-RELATED"/>
    <property type="match status" value="1"/>
</dbReference>
<dbReference type="GO" id="GO:0003700">
    <property type="term" value="F:DNA-binding transcription factor activity"/>
    <property type="evidence" value="ECO:0007669"/>
    <property type="project" value="InterPro"/>
</dbReference>
<dbReference type="FunFam" id="1.10.10.10:FF:000079">
    <property type="entry name" value="GntR family transcriptional regulator"/>
    <property type="match status" value="1"/>
</dbReference>
<dbReference type="InterPro" id="IPR028978">
    <property type="entry name" value="Chorismate_lyase_/UTRA_dom_sf"/>
</dbReference>
<evidence type="ECO:0000256" key="2">
    <source>
        <dbReference type="ARBA" id="ARBA00023125"/>
    </source>
</evidence>
<dbReference type="SMART" id="SM00866">
    <property type="entry name" value="UTRA"/>
    <property type="match status" value="1"/>
</dbReference>
<dbReference type="SUPFAM" id="SSF64288">
    <property type="entry name" value="Chorismate lyase-like"/>
    <property type="match status" value="1"/>
</dbReference>
<evidence type="ECO:0000259" key="4">
    <source>
        <dbReference type="PROSITE" id="PS50949"/>
    </source>
</evidence>
<organism evidence="5 6">
    <name type="scientific">Clostridium sulfidigenes</name>
    <dbReference type="NCBI Taxonomy" id="318464"/>
    <lineage>
        <taxon>Bacteria</taxon>
        <taxon>Bacillati</taxon>
        <taxon>Bacillota</taxon>
        <taxon>Clostridia</taxon>
        <taxon>Eubacteriales</taxon>
        <taxon>Clostridiaceae</taxon>
        <taxon>Clostridium</taxon>
    </lineage>
</organism>
<keyword evidence="6" id="KW-1185">Reference proteome</keyword>
<dbReference type="InterPro" id="IPR011663">
    <property type="entry name" value="UTRA"/>
</dbReference>
<evidence type="ECO:0000256" key="1">
    <source>
        <dbReference type="ARBA" id="ARBA00023015"/>
    </source>
</evidence>
<dbReference type="Proteomes" id="UP000028542">
    <property type="component" value="Unassembled WGS sequence"/>
</dbReference>
<keyword evidence="3" id="KW-0804">Transcription</keyword>
<dbReference type="STRING" id="318464.IO99_08115"/>
<dbReference type="RefSeq" id="WP_035132110.1">
    <property type="nucleotide sequence ID" value="NZ_JPMD01000017.1"/>
</dbReference>
<dbReference type="PROSITE" id="PS50949">
    <property type="entry name" value="HTH_GNTR"/>
    <property type="match status" value="1"/>
</dbReference>
<dbReference type="Pfam" id="PF00392">
    <property type="entry name" value="GntR"/>
    <property type="match status" value="1"/>
</dbReference>
<sequence>MIDRYNKTPLYIQVKEEITKAIISGRWEVNSRIPTERELMENYEVGRATIRQAIDLLVSQGYLYKKQGIGTFVLRDKPSLGFEPLISLTFTLRTKGIKISNKILDENFFIPAEELTNKMRWKINQKCLYVKRLRTVEEIPVAIENSYFSQRFSNNNSKFDFKKSLASMIINDLKVDISKVDQTITIRIPNSEETSLLEIDETTRVLVMERWIYEENNEEPFYYLNFIVPENLYYVPMINY</sequence>
<dbReference type="SUPFAM" id="SSF46785">
    <property type="entry name" value="Winged helix' DNA-binding domain"/>
    <property type="match status" value="1"/>
</dbReference>
<dbReference type="EMBL" id="JPMD01000017">
    <property type="protein sequence ID" value="KEZ86834.1"/>
    <property type="molecule type" value="Genomic_DNA"/>
</dbReference>
<dbReference type="InterPro" id="IPR036390">
    <property type="entry name" value="WH_DNA-bd_sf"/>
</dbReference>
<evidence type="ECO:0000313" key="6">
    <source>
        <dbReference type="Proteomes" id="UP000028542"/>
    </source>
</evidence>
<gene>
    <name evidence="5" type="ORF">IO99_08115</name>
</gene>
<dbReference type="PRINTS" id="PR00035">
    <property type="entry name" value="HTHGNTR"/>
</dbReference>
<comment type="caution">
    <text evidence="5">The sequence shown here is derived from an EMBL/GenBank/DDBJ whole genome shotgun (WGS) entry which is preliminary data.</text>
</comment>
<dbReference type="PANTHER" id="PTHR44846:SF1">
    <property type="entry name" value="MANNOSYL-D-GLYCERATE TRANSPORT_METABOLISM SYSTEM REPRESSOR MNGR-RELATED"/>
    <property type="match status" value="1"/>
</dbReference>